<dbReference type="InterPro" id="IPR000165">
    <property type="entry name" value="Glucoamylase"/>
</dbReference>
<evidence type="ECO:0000256" key="12">
    <source>
        <dbReference type="SAM" id="MobiDB-lite"/>
    </source>
</evidence>
<dbReference type="PANTHER" id="PTHR31616:SF12">
    <property type="entry name" value="GLUCOAMYLASE"/>
    <property type="match status" value="1"/>
</dbReference>
<dbReference type="PROSITE" id="PS51159">
    <property type="entry name" value="CBM21"/>
    <property type="match status" value="1"/>
</dbReference>
<dbReference type="GO" id="GO:0000324">
    <property type="term" value="C:fungal-type vacuole"/>
    <property type="evidence" value="ECO:0007669"/>
    <property type="project" value="TreeGrafter"/>
</dbReference>
<dbReference type="GO" id="GO:0004339">
    <property type="term" value="F:glucan 1,4-alpha-glucosidase activity"/>
    <property type="evidence" value="ECO:0007669"/>
    <property type="project" value="UniProtKB-EC"/>
</dbReference>
<keyword evidence="8" id="KW-0326">Glycosidase</keyword>
<evidence type="ECO:0000256" key="4">
    <source>
        <dbReference type="ARBA" id="ARBA00022729"/>
    </source>
</evidence>
<name>A0A9P6YHP9_RHIOR</name>
<evidence type="ECO:0000256" key="1">
    <source>
        <dbReference type="ARBA" id="ARBA00001863"/>
    </source>
</evidence>
<dbReference type="Proteomes" id="UP000717996">
    <property type="component" value="Unassembled WGS sequence"/>
</dbReference>
<sequence>MQLFNLPLKVSFFLVLSYFSLLVSAASIPSSASVQLDSYNYDGSTFSGKIYVKNIAYSKKVTVIYADGSDNWNNNGNTIAASYSAPISGSNYEYWTFSASINGIKEFYIKYEVSGKTYYDNNNSANYQVSTSKPTTTTATATTTTAPSTSTTTPPSSSEPATFPTGNSTISSWIKKQEGISRFAMLRNINPPGSATGFIAASLSTAGPDYYYAWTRDAALTSNVIVYEYNTTLSGNKTILNVLKDYVTFSVKTQSTSTVCNCLGEPKFNPDGSGYTGAWGRPQNDGPAERATTFILFADSYLTQTKDASYVTGTLKPAIFKDLDYVVNVWSNGCFDLWEEVNGVHFYTLMVMRKGLLLGADFAKRNGDSTRASTYSSTASTIANKISSFWVSSNNWIQVSQSVTGGVSKKGLDVSTLLAANLGSVDDGFFTPGSEKILATAVAVEDSFASLYPINKNLPSYLGNSIGRYPEDTYNGNGNSQGNPWFLAVTGYAELYYRAIKEWIGNGGVTVSSISLPFFKKFDSSATSGKKYTVGTSDFNNLAQNIALAADRFLSTVQLHAHNNGSLAEEFDRTTGLSTGARDLTWSHASLITASYAKAGAPAA</sequence>
<evidence type="ECO:0000256" key="9">
    <source>
        <dbReference type="ARBA" id="ARBA00023326"/>
    </source>
</evidence>
<dbReference type="EMBL" id="JAANIT010000337">
    <property type="protein sequence ID" value="KAG1548839.1"/>
    <property type="molecule type" value="Genomic_DNA"/>
</dbReference>
<dbReference type="OrthoDB" id="6123450at2759"/>
<keyword evidence="5" id="KW-0378">Hydrolase</keyword>
<dbReference type="PROSITE" id="PS00820">
    <property type="entry name" value="GLUCOAMYLASE"/>
    <property type="match status" value="1"/>
</dbReference>
<evidence type="ECO:0000313" key="16">
    <source>
        <dbReference type="Proteomes" id="UP000717996"/>
    </source>
</evidence>
<protein>
    <recommendedName>
        <fullName evidence="3">glucan 1,4-alpha-glucosidase</fullName>
        <ecNumber evidence="3">3.2.1.3</ecNumber>
    </recommendedName>
    <alternativeName>
        <fullName evidence="11">1,4-alpha-D-glucan glucohydrolase</fullName>
    </alternativeName>
    <alternativeName>
        <fullName evidence="10">Glucan 1,4-alpha-glucosidase</fullName>
    </alternativeName>
</protein>
<dbReference type="Gene3D" id="1.50.10.10">
    <property type="match status" value="1"/>
</dbReference>
<feature type="compositionally biased region" description="Low complexity" evidence="12">
    <location>
        <begin position="130"/>
        <end position="164"/>
    </location>
</feature>
<dbReference type="PANTHER" id="PTHR31616">
    <property type="entry name" value="TREHALASE"/>
    <property type="match status" value="1"/>
</dbReference>
<dbReference type="InterPro" id="IPR008928">
    <property type="entry name" value="6-hairpin_glycosidase_sf"/>
</dbReference>
<evidence type="ECO:0000256" key="13">
    <source>
        <dbReference type="SAM" id="SignalP"/>
    </source>
</evidence>
<comment type="similarity">
    <text evidence="2">Belongs to the glycosyl hydrolase 15 family.</text>
</comment>
<organism evidence="15 16">
    <name type="scientific">Rhizopus oryzae</name>
    <name type="common">Mucormycosis agent</name>
    <name type="synonym">Rhizopus arrhizus var. delemar</name>
    <dbReference type="NCBI Taxonomy" id="64495"/>
    <lineage>
        <taxon>Eukaryota</taxon>
        <taxon>Fungi</taxon>
        <taxon>Fungi incertae sedis</taxon>
        <taxon>Mucoromycota</taxon>
        <taxon>Mucoromycotina</taxon>
        <taxon>Mucoromycetes</taxon>
        <taxon>Mucorales</taxon>
        <taxon>Mucorineae</taxon>
        <taxon>Rhizopodaceae</taxon>
        <taxon>Rhizopus</taxon>
    </lineage>
</organism>
<dbReference type="InterPro" id="IPR005036">
    <property type="entry name" value="CBM21_dom"/>
</dbReference>
<gene>
    <name evidence="15" type="ORF">G6F51_003420</name>
</gene>
<dbReference type="AlphaFoldDB" id="A0A9P6YHP9"/>
<keyword evidence="9" id="KW-0624">Polysaccharide degradation</keyword>
<reference evidence="15" key="1">
    <citation type="journal article" date="2020" name="Microb. Genom.">
        <title>Genetic diversity of clinical and environmental Mucorales isolates obtained from an investigation of mucormycosis cases among solid organ transplant recipients.</title>
        <authorList>
            <person name="Nguyen M.H."/>
            <person name="Kaul D."/>
            <person name="Muto C."/>
            <person name="Cheng S.J."/>
            <person name="Richter R.A."/>
            <person name="Bruno V.M."/>
            <person name="Liu G."/>
            <person name="Beyhan S."/>
            <person name="Sundermann A.J."/>
            <person name="Mounaud S."/>
            <person name="Pasculle A.W."/>
            <person name="Nierman W.C."/>
            <person name="Driscoll E."/>
            <person name="Cumbie R."/>
            <person name="Clancy C.J."/>
            <person name="Dupont C.L."/>
        </authorList>
    </citation>
    <scope>NUCLEOTIDE SEQUENCE</scope>
    <source>
        <strain evidence="15">GL16</strain>
    </source>
</reference>
<dbReference type="InterPro" id="IPR046966">
    <property type="entry name" value="Glucoamylase_active_site"/>
</dbReference>
<dbReference type="OMA" id="DHFYTRM"/>
<dbReference type="Gene3D" id="2.60.40.2440">
    <property type="entry name" value="Carbohydrate binding type-21 domain"/>
    <property type="match status" value="1"/>
</dbReference>
<feature type="region of interest" description="Disordered" evidence="12">
    <location>
        <begin position="127"/>
        <end position="164"/>
    </location>
</feature>
<feature type="chain" id="PRO_5040257905" description="glucan 1,4-alpha-glucosidase" evidence="13">
    <location>
        <begin position="26"/>
        <end position="604"/>
    </location>
</feature>
<evidence type="ECO:0000256" key="3">
    <source>
        <dbReference type="ARBA" id="ARBA00012593"/>
    </source>
</evidence>
<dbReference type="InterPro" id="IPR012341">
    <property type="entry name" value="6hp_glycosidase-like_sf"/>
</dbReference>
<dbReference type="InterPro" id="IPR011613">
    <property type="entry name" value="GH15-like"/>
</dbReference>
<keyword evidence="6" id="KW-0325">Glycoprotein</keyword>
<evidence type="ECO:0000256" key="7">
    <source>
        <dbReference type="ARBA" id="ARBA00023277"/>
    </source>
</evidence>
<dbReference type="GO" id="GO:0000272">
    <property type="term" value="P:polysaccharide catabolic process"/>
    <property type="evidence" value="ECO:0007669"/>
    <property type="project" value="UniProtKB-KW"/>
</dbReference>
<evidence type="ECO:0000259" key="14">
    <source>
        <dbReference type="PROSITE" id="PS51159"/>
    </source>
</evidence>
<evidence type="ECO:0000256" key="2">
    <source>
        <dbReference type="ARBA" id="ARBA00006188"/>
    </source>
</evidence>
<dbReference type="Pfam" id="PF00723">
    <property type="entry name" value="Glyco_hydro_15"/>
    <property type="match status" value="1"/>
</dbReference>
<proteinExistence type="inferred from homology"/>
<evidence type="ECO:0000313" key="15">
    <source>
        <dbReference type="EMBL" id="KAG1548839.1"/>
    </source>
</evidence>
<comment type="caution">
    <text evidence="15">The sequence shown here is derived from an EMBL/GenBank/DDBJ whole genome shotgun (WGS) entry which is preliminary data.</text>
</comment>
<evidence type="ECO:0000256" key="11">
    <source>
        <dbReference type="ARBA" id="ARBA00033473"/>
    </source>
</evidence>
<evidence type="ECO:0000256" key="10">
    <source>
        <dbReference type="ARBA" id="ARBA00033442"/>
    </source>
</evidence>
<comment type="catalytic activity">
    <reaction evidence="1">
        <text>Hydrolysis of terminal (1-&gt;4)-linked alpha-D-glucose residues successively from non-reducing ends of the chains with release of beta-D-glucose.</text>
        <dbReference type="EC" id="3.2.1.3"/>
    </reaction>
</comment>
<dbReference type="InterPro" id="IPR038175">
    <property type="entry name" value="CBM21_dom_sf"/>
</dbReference>
<feature type="signal peptide" evidence="13">
    <location>
        <begin position="1"/>
        <end position="25"/>
    </location>
</feature>
<evidence type="ECO:0000256" key="5">
    <source>
        <dbReference type="ARBA" id="ARBA00022801"/>
    </source>
</evidence>
<dbReference type="EC" id="3.2.1.3" evidence="3"/>
<keyword evidence="4 13" id="KW-0732">Signal</keyword>
<dbReference type="Pfam" id="PF03370">
    <property type="entry name" value="CBM_21"/>
    <property type="match status" value="1"/>
</dbReference>
<evidence type="ECO:0000256" key="6">
    <source>
        <dbReference type="ARBA" id="ARBA00023180"/>
    </source>
</evidence>
<dbReference type="SUPFAM" id="SSF48208">
    <property type="entry name" value="Six-hairpin glycosidases"/>
    <property type="match status" value="1"/>
</dbReference>
<evidence type="ECO:0000256" key="8">
    <source>
        <dbReference type="ARBA" id="ARBA00023295"/>
    </source>
</evidence>
<feature type="domain" description="CBM21" evidence="14">
    <location>
        <begin position="26"/>
        <end position="130"/>
    </location>
</feature>
<dbReference type="PRINTS" id="PR00736">
    <property type="entry name" value="GLHYDRLASE15"/>
</dbReference>
<keyword evidence="7" id="KW-0119">Carbohydrate metabolism</keyword>
<accession>A0A9P6YHP9</accession>